<protein>
    <submittedName>
        <fullName evidence="2">Uncharacterized protein</fullName>
    </submittedName>
</protein>
<reference evidence="2 3" key="1">
    <citation type="journal article" date="2011" name="J. Bacteriol.">
        <title>Genome sequence of Brevibacillus laterosporus LMG 15441, a pathogen of invertebrates.</title>
        <authorList>
            <person name="Djukic M."/>
            <person name="Poehlein A."/>
            <person name="Thurmer A."/>
            <person name="Daniel R."/>
        </authorList>
    </citation>
    <scope>NUCLEOTIDE SEQUENCE [LARGE SCALE GENOMIC DNA]</scope>
    <source>
        <strain evidence="2 3">LMG 15441</strain>
    </source>
</reference>
<dbReference type="KEGG" id="blr:BRLA_c020900"/>
<dbReference type="STRING" id="1042163.BRLA_c020900"/>
<feature type="region of interest" description="Disordered" evidence="1">
    <location>
        <begin position="93"/>
        <end position="112"/>
    </location>
</feature>
<dbReference type="GeneID" id="61080846"/>
<dbReference type="AlphaFoldDB" id="A0A075R4K0"/>
<organism evidence="2 3">
    <name type="scientific">Brevibacillus laterosporus LMG 15441</name>
    <dbReference type="NCBI Taxonomy" id="1042163"/>
    <lineage>
        <taxon>Bacteria</taxon>
        <taxon>Bacillati</taxon>
        <taxon>Bacillota</taxon>
        <taxon>Bacilli</taxon>
        <taxon>Bacillales</taxon>
        <taxon>Paenibacillaceae</taxon>
        <taxon>Brevibacillus</taxon>
    </lineage>
</organism>
<dbReference type="Proteomes" id="UP000005850">
    <property type="component" value="Chromosome"/>
</dbReference>
<proteinExistence type="predicted"/>
<dbReference type="HOGENOM" id="CLU_1623998_0_0_9"/>
<evidence type="ECO:0000313" key="3">
    <source>
        <dbReference type="Proteomes" id="UP000005850"/>
    </source>
</evidence>
<keyword evidence="3" id="KW-1185">Reference proteome</keyword>
<dbReference type="eggNOG" id="ENOG50330AU">
    <property type="taxonomic scope" value="Bacteria"/>
</dbReference>
<feature type="compositionally biased region" description="Low complexity" evidence="1">
    <location>
        <begin position="100"/>
        <end position="112"/>
    </location>
</feature>
<dbReference type="RefSeq" id="WP_003337268.1">
    <property type="nucleotide sequence ID" value="NZ_CP007806.1"/>
</dbReference>
<name>A0A075R4K0_BRELA</name>
<dbReference type="EMBL" id="CP007806">
    <property type="protein sequence ID" value="AIG26411.1"/>
    <property type="molecule type" value="Genomic_DNA"/>
</dbReference>
<accession>A0A075R4K0</accession>
<evidence type="ECO:0000256" key="1">
    <source>
        <dbReference type="SAM" id="MobiDB-lite"/>
    </source>
</evidence>
<gene>
    <name evidence="2" type="ORF">BRLA_c020900</name>
</gene>
<evidence type="ECO:0000313" key="2">
    <source>
        <dbReference type="EMBL" id="AIG26411.1"/>
    </source>
</evidence>
<sequence>MPAPAVSWYKTDNVTQLTKWEIGTIDAGSISPALGVLIWNNRGGTADVSTMTDCTITTKDSAGGDTGDLVIGTWIEVRVDSMKESNFSKIGGPVTKAIQPGGNTTNPTGTYSPNNQEILGVQNDGSTVNSKGNFVEVTLRANVPPLATAGNVNFLTRVAYRYI</sequence>